<reference evidence="2" key="1">
    <citation type="submission" date="2017-10" db="EMBL/GenBank/DDBJ databases">
        <title>Whole genome sequencing of various Bordetella species.</title>
        <authorList>
            <person name="Weigand M.R."/>
            <person name="Loparev V."/>
            <person name="Peng Y."/>
            <person name="Bowden K.E."/>
            <person name="Tondella M.L."/>
            <person name="Williams M.M."/>
        </authorList>
    </citation>
    <scope>NUCLEOTIDE SEQUENCE [LARGE SCALE GENOMIC DNA]</scope>
    <source>
        <strain evidence="2">H720</strain>
    </source>
</reference>
<protein>
    <submittedName>
        <fullName evidence="1">Ferritin-like domain-containing protein</fullName>
    </submittedName>
</protein>
<dbReference type="InterPro" id="IPR010287">
    <property type="entry name" value="DUF892_YciF-like"/>
</dbReference>
<evidence type="ECO:0000313" key="1">
    <source>
        <dbReference type="EMBL" id="AZW15944.1"/>
    </source>
</evidence>
<dbReference type="RefSeq" id="WP_029578918.1">
    <property type="nucleotide sequence ID" value="NZ_CP012076.1"/>
</dbReference>
<accession>A0AAN1VEL6</accession>
<evidence type="ECO:0000313" key="2">
    <source>
        <dbReference type="Proteomes" id="UP000282741"/>
    </source>
</evidence>
<name>A0AAN1VEL6_9BORD</name>
<dbReference type="Gene3D" id="1.20.1260.10">
    <property type="match status" value="1"/>
</dbReference>
<dbReference type="GeneID" id="92997007"/>
<sequence length="170" mass="18989">MKRNDEGREQVLDWLRDAHAMEAQAETMLEAMASRLKNYPELESRIREHIEQTRSQAARVRTCIERLGGDTSTLKDAAGKFMATMQGFSGAMASDEVVKGCMFSYAFENMEVAAYRILIVAARQVGEPDIAAVCSDILEEEIAMARWLEEHLESVVGRFLGSGVQDGPKR</sequence>
<dbReference type="SUPFAM" id="SSF47240">
    <property type="entry name" value="Ferritin-like"/>
    <property type="match status" value="1"/>
</dbReference>
<gene>
    <name evidence="1" type="ORF">CS347_03675</name>
</gene>
<dbReference type="KEGG" id="bhz:ACR54_00909"/>
<dbReference type="CDD" id="cd00657">
    <property type="entry name" value="Ferritin_like"/>
    <property type="match status" value="1"/>
</dbReference>
<dbReference type="EMBL" id="CP024172">
    <property type="protein sequence ID" value="AZW15944.1"/>
    <property type="molecule type" value="Genomic_DNA"/>
</dbReference>
<organism evidence="1 2">
    <name type="scientific">Bordetella hinzii</name>
    <dbReference type="NCBI Taxonomy" id="103855"/>
    <lineage>
        <taxon>Bacteria</taxon>
        <taxon>Pseudomonadati</taxon>
        <taxon>Pseudomonadota</taxon>
        <taxon>Betaproteobacteria</taxon>
        <taxon>Burkholderiales</taxon>
        <taxon>Alcaligenaceae</taxon>
        <taxon>Bordetella</taxon>
    </lineage>
</organism>
<dbReference type="Proteomes" id="UP000282741">
    <property type="component" value="Chromosome"/>
</dbReference>
<dbReference type="InterPro" id="IPR009078">
    <property type="entry name" value="Ferritin-like_SF"/>
</dbReference>
<dbReference type="InterPro" id="IPR012347">
    <property type="entry name" value="Ferritin-like"/>
</dbReference>
<dbReference type="Pfam" id="PF05974">
    <property type="entry name" value="DUF892"/>
    <property type="match status" value="1"/>
</dbReference>
<proteinExistence type="predicted"/>
<dbReference type="AlphaFoldDB" id="A0AAN1VEL6"/>